<dbReference type="EMBL" id="CAJVPL010000581">
    <property type="protein sequence ID" value="CAG8511836.1"/>
    <property type="molecule type" value="Genomic_DNA"/>
</dbReference>
<organism evidence="1 2">
    <name type="scientific">Ambispora gerdemannii</name>
    <dbReference type="NCBI Taxonomy" id="144530"/>
    <lineage>
        <taxon>Eukaryota</taxon>
        <taxon>Fungi</taxon>
        <taxon>Fungi incertae sedis</taxon>
        <taxon>Mucoromycota</taxon>
        <taxon>Glomeromycotina</taxon>
        <taxon>Glomeromycetes</taxon>
        <taxon>Archaeosporales</taxon>
        <taxon>Ambisporaceae</taxon>
        <taxon>Ambispora</taxon>
    </lineage>
</organism>
<evidence type="ECO:0000313" key="1">
    <source>
        <dbReference type="EMBL" id="CAG8511836.1"/>
    </source>
</evidence>
<dbReference type="Proteomes" id="UP000789831">
    <property type="component" value="Unassembled WGS sequence"/>
</dbReference>
<feature type="non-terminal residue" evidence="1">
    <location>
        <position position="1"/>
    </location>
</feature>
<protein>
    <submittedName>
        <fullName evidence="1">10575_t:CDS:1</fullName>
    </submittedName>
</protein>
<evidence type="ECO:0000313" key="2">
    <source>
        <dbReference type="Proteomes" id="UP000789831"/>
    </source>
</evidence>
<keyword evidence="2" id="KW-1185">Reference proteome</keyword>
<dbReference type="OrthoDB" id="2427290at2759"/>
<gene>
    <name evidence="1" type="ORF">AGERDE_LOCUS4782</name>
</gene>
<accession>A0A9N8ZYJ8</accession>
<name>A0A9N8ZYJ8_9GLOM</name>
<reference evidence="1" key="1">
    <citation type="submission" date="2021-06" db="EMBL/GenBank/DDBJ databases">
        <authorList>
            <person name="Kallberg Y."/>
            <person name="Tangrot J."/>
            <person name="Rosling A."/>
        </authorList>
    </citation>
    <scope>NUCLEOTIDE SEQUENCE</scope>
    <source>
        <strain evidence="1">MT106</strain>
    </source>
</reference>
<comment type="caution">
    <text evidence="1">The sequence shown here is derived from an EMBL/GenBank/DDBJ whole genome shotgun (WGS) entry which is preliminary data.</text>
</comment>
<proteinExistence type="predicted"/>
<dbReference type="AlphaFoldDB" id="A0A9N8ZYJ8"/>
<sequence length="95" mass="11158">TLSSSNTTIIEDTNTIQDIEVSDQEHWERVIENWFEMLETENYLPESEIVENFEFEFGGHDIHPADDSLAKWELFNLFNNSLEAPVFIDSMINFQ</sequence>